<keyword evidence="1" id="KW-0732">Signal</keyword>
<dbReference type="PANTHER" id="PTHR10041:SF5">
    <property type="entry name" value="LEUCINE-RICH COLIPASE-LIKE PROTEIN 1"/>
    <property type="match status" value="1"/>
</dbReference>
<dbReference type="GO" id="GO:0008047">
    <property type="term" value="F:enzyme activator activity"/>
    <property type="evidence" value="ECO:0007669"/>
    <property type="project" value="InterPro"/>
</dbReference>
<dbReference type="GO" id="GO:0016042">
    <property type="term" value="P:lipid catabolic process"/>
    <property type="evidence" value="ECO:0007669"/>
    <property type="project" value="InterPro"/>
</dbReference>
<dbReference type="Pfam" id="PF15083">
    <property type="entry name" value="Colipase-like"/>
    <property type="match status" value="1"/>
</dbReference>
<name>A0A8B7ULR7_CASCN</name>
<sequence length="177" mass="20001">MSGVAWTLLLVLLLLPLVPGADEEEVNAPLPQDSHTIPSLWTPDQEVMETMLGTGEPCKQDSECHSNCCVTNSLNPQKFCTPQTIFQQCVPWRKPNGHSCLYHGECHSECCVRTGYSLERFCTSKTIFLQCVPWRKRDGDLCYVHKECWSQCCLRLREISPARCIPRSGILAQCLPM</sequence>
<dbReference type="GO" id="GO:0005576">
    <property type="term" value="C:extracellular region"/>
    <property type="evidence" value="ECO:0007669"/>
    <property type="project" value="InterPro"/>
</dbReference>
<proteinExistence type="predicted"/>
<dbReference type="GO" id="GO:0007586">
    <property type="term" value="P:digestion"/>
    <property type="evidence" value="ECO:0007669"/>
    <property type="project" value="InterPro"/>
</dbReference>
<dbReference type="CTD" id="100507055"/>
<dbReference type="KEGG" id="ccan:109686263"/>
<organism evidence="2">
    <name type="scientific">Castor canadensis</name>
    <name type="common">American beaver</name>
    <dbReference type="NCBI Taxonomy" id="51338"/>
    <lineage>
        <taxon>Eukaryota</taxon>
        <taxon>Metazoa</taxon>
        <taxon>Chordata</taxon>
        <taxon>Craniata</taxon>
        <taxon>Vertebrata</taxon>
        <taxon>Euteleostomi</taxon>
        <taxon>Mammalia</taxon>
        <taxon>Eutheria</taxon>
        <taxon>Euarchontoglires</taxon>
        <taxon>Glires</taxon>
        <taxon>Rodentia</taxon>
        <taxon>Castorimorpha</taxon>
        <taxon>Castoridae</taxon>
        <taxon>Castor</taxon>
    </lineage>
</organism>
<evidence type="ECO:0000256" key="1">
    <source>
        <dbReference type="SAM" id="SignalP"/>
    </source>
</evidence>
<dbReference type="AlphaFoldDB" id="A0A8B7ULR7"/>
<reference evidence="2" key="1">
    <citation type="submission" date="2025-08" db="UniProtKB">
        <authorList>
            <consortium name="RefSeq"/>
        </authorList>
    </citation>
    <scope>IDENTIFICATION</scope>
    <source>
        <tissue evidence="2">Leukocyte</tissue>
    </source>
</reference>
<dbReference type="PANTHER" id="PTHR10041">
    <property type="entry name" value="COLIPASE"/>
    <property type="match status" value="1"/>
</dbReference>
<dbReference type="RefSeq" id="XP_020019085.1">
    <property type="nucleotide sequence ID" value="XM_020163496.1"/>
</dbReference>
<gene>
    <name evidence="2" type="primary">Lrcol1</name>
</gene>
<dbReference type="OrthoDB" id="9837822at2759"/>
<feature type="chain" id="PRO_5034588929" evidence="1">
    <location>
        <begin position="24"/>
        <end position="177"/>
    </location>
</feature>
<accession>A0A8B7ULR7</accession>
<feature type="signal peptide" evidence="1">
    <location>
        <begin position="1"/>
        <end position="23"/>
    </location>
</feature>
<protein>
    <submittedName>
        <fullName evidence="2">Leucine-rich colipase-like protein 1</fullName>
    </submittedName>
</protein>
<evidence type="ECO:0000313" key="2">
    <source>
        <dbReference type="RefSeq" id="XP_020019085.1"/>
    </source>
</evidence>
<dbReference type="InterPro" id="IPR001981">
    <property type="entry name" value="Colipase"/>
</dbReference>